<comment type="caution">
    <text evidence="7">The sequence shown here is derived from an EMBL/GenBank/DDBJ whole genome shotgun (WGS) entry which is preliminary data.</text>
</comment>
<dbReference type="PANTHER" id="PTHR43779">
    <property type="entry name" value="DIOXYGENASE RV0097-RELATED"/>
    <property type="match status" value="1"/>
</dbReference>
<organism evidence="7 8">
    <name type="scientific">Plastoroseomonas hellenica</name>
    <dbReference type="NCBI Taxonomy" id="2687306"/>
    <lineage>
        <taxon>Bacteria</taxon>
        <taxon>Pseudomonadati</taxon>
        <taxon>Pseudomonadota</taxon>
        <taxon>Alphaproteobacteria</taxon>
        <taxon>Acetobacterales</taxon>
        <taxon>Acetobacteraceae</taxon>
        <taxon>Plastoroseomonas</taxon>
    </lineage>
</organism>
<dbReference type="InterPro" id="IPR003819">
    <property type="entry name" value="TauD/TfdA-like"/>
</dbReference>
<keyword evidence="3 7" id="KW-0223">Dioxygenase</keyword>
<evidence type="ECO:0000256" key="3">
    <source>
        <dbReference type="ARBA" id="ARBA00022964"/>
    </source>
</evidence>
<keyword evidence="5" id="KW-0408">Iron</keyword>
<name>A0ABS5EXZ7_9PROT</name>
<accession>A0ABS5EXZ7</accession>
<dbReference type="InterPro" id="IPR051178">
    <property type="entry name" value="TfdA_dioxygenase"/>
</dbReference>
<dbReference type="Proteomes" id="UP001196870">
    <property type="component" value="Unassembled WGS sequence"/>
</dbReference>
<protein>
    <submittedName>
        <fullName evidence="7">TauD/TfdA family dioxygenase</fullName>
    </submittedName>
</protein>
<dbReference type="PANTHER" id="PTHR43779:SF3">
    <property type="entry name" value="(3R)-3-[(CARBOXYMETHYL)AMINO]FATTY ACID OXYGENASE_DECARBOXYLASE"/>
    <property type="match status" value="1"/>
</dbReference>
<gene>
    <name evidence="7" type="ORF">GXW71_12490</name>
</gene>
<evidence type="ECO:0000256" key="5">
    <source>
        <dbReference type="ARBA" id="ARBA00023004"/>
    </source>
</evidence>
<evidence type="ECO:0000259" key="6">
    <source>
        <dbReference type="Pfam" id="PF02668"/>
    </source>
</evidence>
<keyword evidence="8" id="KW-1185">Reference proteome</keyword>
<evidence type="ECO:0000256" key="4">
    <source>
        <dbReference type="ARBA" id="ARBA00023002"/>
    </source>
</evidence>
<evidence type="ECO:0000313" key="8">
    <source>
        <dbReference type="Proteomes" id="UP001196870"/>
    </source>
</evidence>
<dbReference type="EMBL" id="JAAGBB010000013">
    <property type="protein sequence ID" value="MBR0665174.1"/>
    <property type="molecule type" value="Genomic_DNA"/>
</dbReference>
<sequence>MLTIEPTGQVLGATITGLDLAKPIPPGDFAAILQALGRYGVLRFPDQLLEPAALRDFSRRFGSIQASISKKFHDPEVPEVGILSNIVEDGQPIGIADAGQDWHTDMSYRDTMGFVNVLNAHKVPRRDGRVLGNTVFANMHAAYEALDEGLKQRLKGATATHDFNKFWDGMRAKGSGRPPLTEEQRRQRPPSVHPVFLTHPITGRTVLYCNPGYAIRINELDAAESDRVLEILFAHQLEARFLYTHVWAERDLMVWDNIGTLHNAIPDYGPTEHRLMKRCQVLADRIFDPAFQQDVLHPQAAAE</sequence>
<evidence type="ECO:0000313" key="7">
    <source>
        <dbReference type="EMBL" id="MBR0665174.1"/>
    </source>
</evidence>
<keyword evidence="4" id="KW-0560">Oxidoreductase</keyword>
<feature type="domain" description="TauD/TfdA-like" evidence="6">
    <location>
        <begin position="4"/>
        <end position="279"/>
    </location>
</feature>
<dbReference type="SUPFAM" id="SSF51197">
    <property type="entry name" value="Clavaminate synthase-like"/>
    <property type="match status" value="1"/>
</dbReference>
<dbReference type="Gene3D" id="3.60.130.10">
    <property type="entry name" value="Clavaminate synthase-like"/>
    <property type="match status" value="1"/>
</dbReference>
<proteinExistence type="inferred from homology"/>
<keyword evidence="2" id="KW-0479">Metal-binding</keyword>
<evidence type="ECO:0000256" key="1">
    <source>
        <dbReference type="ARBA" id="ARBA00005896"/>
    </source>
</evidence>
<evidence type="ECO:0000256" key="2">
    <source>
        <dbReference type="ARBA" id="ARBA00022723"/>
    </source>
</evidence>
<comment type="similarity">
    <text evidence="1">Belongs to the TfdA dioxygenase family.</text>
</comment>
<dbReference type="GO" id="GO:0051213">
    <property type="term" value="F:dioxygenase activity"/>
    <property type="evidence" value="ECO:0007669"/>
    <property type="project" value="UniProtKB-KW"/>
</dbReference>
<reference evidence="8" key="1">
    <citation type="journal article" date="2021" name="Syst. Appl. Microbiol.">
        <title>Roseomonas hellenica sp. nov., isolated from roots of wild-growing Alkanna tinctoria.</title>
        <authorList>
            <person name="Rat A."/>
            <person name="Naranjo H.D."/>
            <person name="Lebbe L."/>
            <person name="Cnockaert M."/>
            <person name="Krigas N."/>
            <person name="Grigoriadou K."/>
            <person name="Maloupa E."/>
            <person name="Willems A."/>
        </authorList>
    </citation>
    <scope>NUCLEOTIDE SEQUENCE [LARGE SCALE GENOMIC DNA]</scope>
    <source>
        <strain evidence="8">LMG 31523</strain>
    </source>
</reference>
<dbReference type="RefSeq" id="WP_211852845.1">
    <property type="nucleotide sequence ID" value="NZ_JAAGBB010000013.1"/>
</dbReference>
<dbReference type="Pfam" id="PF02668">
    <property type="entry name" value="TauD"/>
    <property type="match status" value="1"/>
</dbReference>
<dbReference type="InterPro" id="IPR042098">
    <property type="entry name" value="TauD-like_sf"/>
</dbReference>